<feature type="region of interest" description="Disordered" evidence="1">
    <location>
        <begin position="70"/>
        <end position="96"/>
    </location>
</feature>
<evidence type="ECO:0000256" key="1">
    <source>
        <dbReference type="SAM" id="MobiDB-lite"/>
    </source>
</evidence>
<sequence length="96" mass="10786">MRFNPEKCTFGELKLIPTNAKPPSSCLRPTTKNPSKKNAHPIILHRSKICSTRTSLFQIPKERGCVRMDRGVRTDPSALKKALSEPSVLSRPNDEE</sequence>
<dbReference type="AlphaFoldDB" id="A0A392S318"/>
<evidence type="ECO:0000313" key="3">
    <source>
        <dbReference type="Proteomes" id="UP000265520"/>
    </source>
</evidence>
<proteinExistence type="predicted"/>
<feature type="non-terminal residue" evidence="2">
    <location>
        <position position="96"/>
    </location>
</feature>
<keyword evidence="3" id="KW-1185">Reference proteome</keyword>
<comment type="caution">
    <text evidence="2">The sequence shown here is derived from an EMBL/GenBank/DDBJ whole genome shotgun (WGS) entry which is preliminary data.</text>
</comment>
<dbReference type="EMBL" id="LXQA010302306">
    <property type="protein sequence ID" value="MCI42266.1"/>
    <property type="molecule type" value="Genomic_DNA"/>
</dbReference>
<feature type="region of interest" description="Disordered" evidence="1">
    <location>
        <begin position="19"/>
        <end position="40"/>
    </location>
</feature>
<protein>
    <submittedName>
        <fullName evidence="2">Uncharacterized protein</fullName>
    </submittedName>
</protein>
<dbReference type="Proteomes" id="UP000265520">
    <property type="component" value="Unassembled WGS sequence"/>
</dbReference>
<accession>A0A392S318</accession>
<organism evidence="2 3">
    <name type="scientific">Trifolium medium</name>
    <dbReference type="NCBI Taxonomy" id="97028"/>
    <lineage>
        <taxon>Eukaryota</taxon>
        <taxon>Viridiplantae</taxon>
        <taxon>Streptophyta</taxon>
        <taxon>Embryophyta</taxon>
        <taxon>Tracheophyta</taxon>
        <taxon>Spermatophyta</taxon>
        <taxon>Magnoliopsida</taxon>
        <taxon>eudicotyledons</taxon>
        <taxon>Gunneridae</taxon>
        <taxon>Pentapetalae</taxon>
        <taxon>rosids</taxon>
        <taxon>fabids</taxon>
        <taxon>Fabales</taxon>
        <taxon>Fabaceae</taxon>
        <taxon>Papilionoideae</taxon>
        <taxon>50 kb inversion clade</taxon>
        <taxon>NPAAA clade</taxon>
        <taxon>Hologalegina</taxon>
        <taxon>IRL clade</taxon>
        <taxon>Trifolieae</taxon>
        <taxon>Trifolium</taxon>
    </lineage>
</organism>
<evidence type="ECO:0000313" key="2">
    <source>
        <dbReference type="EMBL" id="MCI42266.1"/>
    </source>
</evidence>
<name>A0A392S318_9FABA</name>
<reference evidence="2 3" key="1">
    <citation type="journal article" date="2018" name="Front. Plant Sci.">
        <title>Red Clover (Trifolium pratense) and Zigzag Clover (T. medium) - A Picture of Genomic Similarities and Differences.</title>
        <authorList>
            <person name="Dluhosova J."/>
            <person name="Istvanek J."/>
            <person name="Nedelnik J."/>
            <person name="Repkova J."/>
        </authorList>
    </citation>
    <scope>NUCLEOTIDE SEQUENCE [LARGE SCALE GENOMIC DNA]</scope>
    <source>
        <strain evidence="3">cv. 10/8</strain>
        <tissue evidence="2">Leaf</tissue>
    </source>
</reference>